<reference evidence="8" key="1">
    <citation type="submission" date="2017-08" db="EMBL/GenBank/DDBJ databases">
        <title>A dynamic microbial community with high functional redundancy inhabits the cold, oxic subseafloor aquifer.</title>
        <authorList>
            <person name="Tully B.J."/>
            <person name="Wheat C.G."/>
            <person name="Glazer B.T."/>
            <person name="Huber J.A."/>
        </authorList>
    </citation>
    <scope>NUCLEOTIDE SEQUENCE [LARGE SCALE GENOMIC DNA]</scope>
</reference>
<keyword evidence="4 6" id="KW-1133">Transmembrane helix</keyword>
<feature type="transmembrane region" description="Helical" evidence="6">
    <location>
        <begin position="236"/>
        <end position="257"/>
    </location>
</feature>
<feature type="transmembrane region" description="Helical" evidence="6">
    <location>
        <begin position="126"/>
        <end position="151"/>
    </location>
</feature>
<evidence type="ECO:0008006" key="9">
    <source>
        <dbReference type="Google" id="ProtNLM"/>
    </source>
</evidence>
<dbReference type="AlphaFoldDB" id="A0A2A5CAS8"/>
<protein>
    <recommendedName>
        <fullName evidence="9">Flippase-like domain-containing protein</fullName>
    </recommendedName>
</protein>
<feature type="transmembrane region" description="Helical" evidence="6">
    <location>
        <begin position="207"/>
        <end position="230"/>
    </location>
</feature>
<dbReference type="InterPro" id="IPR022791">
    <property type="entry name" value="L-PG_synthase/AglD"/>
</dbReference>
<organism evidence="7 8">
    <name type="scientific">SAR86 cluster bacterium</name>
    <dbReference type="NCBI Taxonomy" id="2030880"/>
    <lineage>
        <taxon>Bacteria</taxon>
        <taxon>Pseudomonadati</taxon>
        <taxon>Pseudomonadota</taxon>
        <taxon>Gammaproteobacteria</taxon>
        <taxon>SAR86 cluster</taxon>
    </lineage>
</organism>
<dbReference type="Pfam" id="PF03706">
    <property type="entry name" value="LPG_synthase_TM"/>
    <property type="match status" value="1"/>
</dbReference>
<dbReference type="GO" id="GO:0005886">
    <property type="term" value="C:plasma membrane"/>
    <property type="evidence" value="ECO:0007669"/>
    <property type="project" value="UniProtKB-SubCell"/>
</dbReference>
<dbReference type="Proteomes" id="UP000228987">
    <property type="component" value="Unassembled WGS sequence"/>
</dbReference>
<dbReference type="PANTHER" id="PTHR39087">
    <property type="entry name" value="UPF0104 MEMBRANE PROTEIN MJ1595"/>
    <property type="match status" value="1"/>
</dbReference>
<evidence type="ECO:0000256" key="2">
    <source>
        <dbReference type="ARBA" id="ARBA00022475"/>
    </source>
</evidence>
<keyword evidence="2" id="KW-1003">Cell membrane</keyword>
<feature type="transmembrane region" description="Helical" evidence="6">
    <location>
        <begin position="50"/>
        <end position="73"/>
    </location>
</feature>
<feature type="transmembrane region" description="Helical" evidence="6">
    <location>
        <begin position="16"/>
        <end position="38"/>
    </location>
</feature>
<comment type="caution">
    <text evidence="7">The sequence shown here is derived from an EMBL/GenBank/DDBJ whole genome shotgun (WGS) entry which is preliminary data.</text>
</comment>
<accession>A0A2A5CAS8</accession>
<keyword evidence="5 6" id="KW-0472">Membrane</keyword>
<evidence type="ECO:0000313" key="7">
    <source>
        <dbReference type="EMBL" id="PCJ40685.1"/>
    </source>
</evidence>
<feature type="transmembrane region" description="Helical" evidence="6">
    <location>
        <begin position="157"/>
        <end position="177"/>
    </location>
</feature>
<comment type="subcellular location">
    <subcellularLocation>
        <location evidence="1">Cell membrane</location>
        <topology evidence="1">Multi-pass membrane protein</topology>
    </subcellularLocation>
</comment>
<feature type="transmembrane region" description="Helical" evidence="6">
    <location>
        <begin position="269"/>
        <end position="288"/>
    </location>
</feature>
<evidence type="ECO:0000313" key="8">
    <source>
        <dbReference type="Proteomes" id="UP000228987"/>
    </source>
</evidence>
<feature type="transmembrane region" description="Helical" evidence="6">
    <location>
        <begin position="294"/>
        <end position="314"/>
    </location>
</feature>
<evidence type="ECO:0000256" key="5">
    <source>
        <dbReference type="ARBA" id="ARBA00023136"/>
    </source>
</evidence>
<dbReference type="EMBL" id="NVWI01000008">
    <property type="protein sequence ID" value="PCJ40685.1"/>
    <property type="molecule type" value="Genomic_DNA"/>
</dbReference>
<proteinExistence type="predicted"/>
<keyword evidence="3 6" id="KW-0812">Transmembrane</keyword>
<evidence type="ECO:0000256" key="1">
    <source>
        <dbReference type="ARBA" id="ARBA00004651"/>
    </source>
</evidence>
<evidence type="ECO:0000256" key="6">
    <source>
        <dbReference type="SAM" id="Phobius"/>
    </source>
</evidence>
<evidence type="ECO:0000256" key="4">
    <source>
        <dbReference type="ARBA" id="ARBA00022989"/>
    </source>
</evidence>
<sequence>MVEIENKNLKKSRFQAIIWPALYAFILLSVILALNWFFSLKIDYQLFKMLSYQWLAAAILMQGLVIIVFIMAWQYNLRLHGLSQISFLQSSLMIGINSIGKYTPGKILGVVARGSALYKMAGDGRLVVQATLVEQLALVHSGIVVAALFWLVDKGNILLALLVLGLALISVFLMARFDELVVNTTFKLLRRTPVALMHIGFRKSYKLVFVLMALMWVLSAMTLYLLMIAFGVVGGWSISALIWITVMAYLSGFLAFFTPAGLGVREGVIVALLSVQMGVGVAVSISILHRLITLLFDFLLGCLALFLGKSYLIAPIDKSD</sequence>
<dbReference type="PANTHER" id="PTHR39087:SF2">
    <property type="entry name" value="UPF0104 MEMBRANE PROTEIN MJ1595"/>
    <property type="match status" value="1"/>
</dbReference>
<evidence type="ECO:0000256" key="3">
    <source>
        <dbReference type="ARBA" id="ARBA00022692"/>
    </source>
</evidence>
<name>A0A2A5CAS8_9GAMM</name>
<gene>
    <name evidence="7" type="ORF">COA71_10615</name>
</gene>